<feature type="non-terminal residue" evidence="1">
    <location>
        <position position="1"/>
    </location>
</feature>
<evidence type="ECO:0000313" key="2">
    <source>
        <dbReference type="Proteomes" id="UP001154282"/>
    </source>
</evidence>
<protein>
    <submittedName>
        <fullName evidence="1">Uncharacterized protein</fullName>
    </submittedName>
</protein>
<name>A0AAV0GQM6_9ROSI</name>
<keyword evidence="2" id="KW-1185">Reference proteome</keyword>
<organism evidence="1 2">
    <name type="scientific">Linum tenue</name>
    <dbReference type="NCBI Taxonomy" id="586396"/>
    <lineage>
        <taxon>Eukaryota</taxon>
        <taxon>Viridiplantae</taxon>
        <taxon>Streptophyta</taxon>
        <taxon>Embryophyta</taxon>
        <taxon>Tracheophyta</taxon>
        <taxon>Spermatophyta</taxon>
        <taxon>Magnoliopsida</taxon>
        <taxon>eudicotyledons</taxon>
        <taxon>Gunneridae</taxon>
        <taxon>Pentapetalae</taxon>
        <taxon>rosids</taxon>
        <taxon>fabids</taxon>
        <taxon>Malpighiales</taxon>
        <taxon>Linaceae</taxon>
        <taxon>Linum</taxon>
    </lineage>
</organism>
<dbReference type="AlphaFoldDB" id="A0AAV0GQM6"/>
<sequence length="116" mass="12782">GVYLDRVTGVLQNFQLSRGVNRQRSLILKQRSISGSNPNGVARGIVNGRVKPYPQVAPVHEPHHEAAIGGNQIIRGIQGVPLVERVRCCCRQRMELRDCDNDCENGGCRGVDHGEE</sequence>
<evidence type="ECO:0000313" key="1">
    <source>
        <dbReference type="EMBL" id="CAI0375241.1"/>
    </source>
</evidence>
<dbReference type="EMBL" id="CAMGYJ010000002">
    <property type="protein sequence ID" value="CAI0375241.1"/>
    <property type="molecule type" value="Genomic_DNA"/>
</dbReference>
<accession>A0AAV0GQM6</accession>
<reference evidence="1" key="1">
    <citation type="submission" date="2022-08" db="EMBL/GenBank/DDBJ databases">
        <authorList>
            <person name="Gutierrez-Valencia J."/>
        </authorList>
    </citation>
    <scope>NUCLEOTIDE SEQUENCE</scope>
</reference>
<proteinExistence type="predicted"/>
<gene>
    <name evidence="1" type="ORF">LITE_LOCUS526</name>
</gene>
<dbReference type="Proteomes" id="UP001154282">
    <property type="component" value="Unassembled WGS sequence"/>
</dbReference>
<comment type="caution">
    <text evidence="1">The sequence shown here is derived from an EMBL/GenBank/DDBJ whole genome shotgun (WGS) entry which is preliminary data.</text>
</comment>